<reference evidence="14" key="1">
    <citation type="submission" date="2018-04" db="EMBL/GenBank/DDBJ databases">
        <authorList>
            <person name="Liu S."/>
            <person name="Wang Z."/>
            <person name="Li J."/>
        </authorList>
    </citation>
    <scope>NUCLEOTIDE SEQUENCE [LARGE SCALE GENOMIC DNA]</scope>
    <source>
        <strain evidence="14">S1194</strain>
    </source>
</reference>
<comment type="caution">
    <text evidence="13">The sequence shown here is derived from an EMBL/GenBank/DDBJ whole genome shotgun (WGS) entry which is preliminary data.</text>
</comment>
<organism evidence="13 14">
    <name type="scientific">Homoserinimonas hongtaonis</name>
    <dbReference type="NCBI Taxonomy" id="2079791"/>
    <lineage>
        <taxon>Bacteria</taxon>
        <taxon>Bacillati</taxon>
        <taxon>Actinomycetota</taxon>
        <taxon>Actinomycetes</taxon>
        <taxon>Micrococcales</taxon>
        <taxon>Microbacteriaceae</taxon>
        <taxon>Homoserinimonas</taxon>
    </lineage>
</organism>
<name>A0A2U1T0U5_9MICO</name>
<dbReference type="EMBL" id="QEEX01000001">
    <property type="protein sequence ID" value="PWB97504.1"/>
    <property type="molecule type" value="Genomic_DNA"/>
</dbReference>
<accession>A0A2U1T0U5</accession>
<dbReference type="PANTHER" id="PTHR46494:SF1">
    <property type="entry name" value="CORA FAMILY METAL ION TRANSPORTER (EUROFUNG)"/>
    <property type="match status" value="1"/>
</dbReference>
<keyword evidence="4" id="KW-1003">Cell membrane</keyword>
<evidence type="ECO:0000256" key="4">
    <source>
        <dbReference type="ARBA" id="ARBA00022475"/>
    </source>
</evidence>
<dbReference type="GO" id="GO:0005886">
    <property type="term" value="C:plasma membrane"/>
    <property type="evidence" value="ECO:0007669"/>
    <property type="project" value="UniProtKB-SubCell"/>
</dbReference>
<evidence type="ECO:0000256" key="9">
    <source>
        <dbReference type="ARBA" id="ARBA00023136"/>
    </source>
</evidence>
<dbReference type="GO" id="GO:0000287">
    <property type="term" value="F:magnesium ion binding"/>
    <property type="evidence" value="ECO:0007669"/>
    <property type="project" value="TreeGrafter"/>
</dbReference>
<dbReference type="InterPro" id="IPR045863">
    <property type="entry name" value="CorA_TM1_TM2"/>
</dbReference>
<evidence type="ECO:0000256" key="6">
    <source>
        <dbReference type="ARBA" id="ARBA00022842"/>
    </source>
</evidence>
<keyword evidence="9 12" id="KW-0472">Membrane</keyword>
<dbReference type="SUPFAM" id="SSF144083">
    <property type="entry name" value="Magnesium transport protein CorA, transmembrane region"/>
    <property type="match status" value="1"/>
</dbReference>
<dbReference type="GO" id="GO:0015095">
    <property type="term" value="F:magnesium ion transmembrane transporter activity"/>
    <property type="evidence" value="ECO:0007669"/>
    <property type="project" value="TreeGrafter"/>
</dbReference>
<dbReference type="PANTHER" id="PTHR46494">
    <property type="entry name" value="CORA FAMILY METAL ION TRANSPORTER (EUROFUNG)"/>
    <property type="match status" value="1"/>
</dbReference>
<evidence type="ECO:0000256" key="2">
    <source>
        <dbReference type="ARBA" id="ARBA00009765"/>
    </source>
</evidence>
<keyword evidence="3" id="KW-0813">Transport</keyword>
<evidence type="ECO:0000256" key="8">
    <source>
        <dbReference type="ARBA" id="ARBA00023065"/>
    </source>
</evidence>
<keyword evidence="14" id="KW-1185">Reference proteome</keyword>
<evidence type="ECO:0000256" key="10">
    <source>
        <dbReference type="ARBA" id="ARBA00034269"/>
    </source>
</evidence>
<dbReference type="GO" id="GO:0050897">
    <property type="term" value="F:cobalt ion binding"/>
    <property type="evidence" value="ECO:0007669"/>
    <property type="project" value="TreeGrafter"/>
</dbReference>
<evidence type="ECO:0000256" key="12">
    <source>
        <dbReference type="SAM" id="Phobius"/>
    </source>
</evidence>
<evidence type="ECO:0000256" key="1">
    <source>
        <dbReference type="ARBA" id="ARBA00004651"/>
    </source>
</evidence>
<dbReference type="Gene3D" id="1.20.58.340">
    <property type="entry name" value="Magnesium transport protein CorA, transmembrane region"/>
    <property type="match status" value="2"/>
</dbReference>
<dbReference type="RefSeq" id="WP_108997447.1">
    <property type="nucleotide sequence ID" value="NZ_QEEX01000001.1"/>
</dbReference>
<feature type="transmembrane region" description="Helical" evidence="12">
    <location>
        <begin position="326"/>
        <end position="346"/>
    </location>
</feature>
<keyword evidence="5 12" id="KW-0812">Transmembrane</keyword>
<keyword evidence="8" id="KW-0406">Ion transport</keyword>
<comment type="catalytic activity">
    <reaction evidence="10">
        <text>Mg(2+)(in) = Mg(2+)(out)</text>
        <dbReference type="Rhea" id="RHEA:29827"/>
        <dbReference type="ChEBI" id="CHEBI:18420"/>
    </reaction>
</comment>
<feature type="transmembrane region" description="Helical" evidence="12">
    <location>
        <begin position="295"/>
        <end position="314"/>
    </location>
</feature>
<evidence type="ECO:0000313" key="14">
    <source>
        <dbReference type="Proteomes" id="UP000244978"/>
    </source>
</evidence>
<dbReference type="Gene3D" id="3.30.460.20">
    <property type="entry name" value="CorA soluble domain-like"/>
    <property type="match status" value="1"/>
</dbReference>
<dbReference type="AlphaFoldDB" id="A0A2U1T0U5"/>
<proteinExistence type="inferred from homology"/>
<comment type="subcellular location">
    <subcellularLocation>
        <location evidence="1">Cell membrane</location>
        <topology evidence="1">Multi-pass membrane protein</topology>
    </subcellularLocation>
</comment>
<dbReference type="Proteomes" id="UP000244978">
    <property type="component" value="Unassembled WGS sequence"/>
</dbReference>
<evidence type="ECO:0000256" key="5">
    <source>
        <dbReference type="ARBA" id="ARBA00022692"/>
    </source>
</evidence>
<sequence>MTLVDNAVYVDGVRAATPSNLDETYEVMRDLGGMAWIGLYRPEPHEIHSVANEFGLHKLSVEDALKGHQRSKLERYGDTLFVVLRPARYIDADETVEFGELHIFIGPGFVVTIRHAESPNLVAVRHRMEASPELLSLGPEAVLYAILDEVVDEYVPVIAGLENDIDEIEDQLFDGDSEVSRRIYSLISEVIDFQRAVQPLVPMLESLERGSEKYKVNVELQRSLRDVLDHVLAIVDKSAAYRALLQNALTVHSTLTTQRQNDEMRLLSQASLEQNEETRKLSEHSLAQSEEVKKISSWAAILFAPTLIGTVYGMNFTYMPELDWPWGYPLAVAGMVAMGAALYVIFKRRHWL</sequence>
<comment type="similarity">
    <text evidence="2">Belongs to the CorA metal ion transporter (MIT) (TC 1.A.35) family.</text>
</comment>
<dbReference type="Pfam" id="PF01544">
    <property type="entry name" value="CorA"/>
    <property type="match status" value="2"/>
</dbReference>
<protein>
    <submittedName>
        <fullName evidence="13">Transporter</fullName>
    </submittedName>
</protein>
<dbReference type="InterPro" id="IPR045861">
    <property type="entry name" value="CorA_cytoplasmic_dom"/>
</dbReference>
<gene>
    <name evidence="13" type="ORF">DF220_06405</name>
</gene>
<dbReference type="CDD" id="cd12830">
    <property type="entry name" value="MtCorA-like"/>
    <property type="match status" value="1"/>
</dbReference>
<evidence type="ECO:0000256" key="11">
    <source>
        <dbReference type="ARBA" id="ARBA00045497"/>
    </source>
</evidence>
<dbReference type="InterPro" id="IPR002523">
    <property type="entry name" value="MgTranspt_CorA/ZnTranspt_ZntB"/>
</dbReference>
<evidence type="ECO:0000256" key="3">
    <source>
        <dbReference type="ARBA" id="ARBA00022448"/>
    </source>
</evidence>
<dbReference type="GO" id="GO:0015087">
    <property type="term" value="F:cobalt ion transmembrane transporter activity"/>
    <property type="evidence" value="ECO:0007669"/>
    <property type="project" value="TreeGrafter"/>
</dbReference>
<evidence type="ECO:0000256" key="7">
    <source>
        <dbReference type="ARBA" id="ARBA00022989"/>
    </source>
</evidence>
<dbReference type="SUPFAM" id="SSF143865">
    <property type="entry name" value="CorA soluble domain-like"/>
    <property type="match status" value="1"/>
</dbReference>
<keyword evidence="6" id="KW-0460">Magnesium</keyword>
<dbReference type="FunFam" id="1.20.58.340:FF:000004">
    <property type="entry name" value="Magnesium transport protein CorA"/>
    <property type="match status" value="1"/>
</dbReference>
<evidence type="ECO:0000313" key="13">
    <source>
        <dbReference type="EMBL" id="PWB97504.1"/>
    </source>
</evidence>
<keyword evidence="7 12" id="KW-1133">Transmembrane helix</keyword>
<comment type="function">
    <text evidence="11">Mediates influx of magnesium ions. Alternates between open and closed states. Activated by low cytoplasmic Mg(2+) levels. Inactive when cytoplasmic Mg(2+) levels are high.</text>
</comment>